<keyword evidence="2" id="KW-0813">Transport</keyword>
<dbReference type="EMBL" id="JBHSXH010000014">
    <property type="protein sequence ID" value="MFC6825297.1"/>
    <property type="molecule type" value="Genomic_DNA"/>
</dbReference>
<dbReference type="Gene3D" id="3.40.190.10">
    <property type="entry name" value="Periplasmic binding protein-like II"/>
    <property type="match status" value="1"/>
</dbReference>
<evidence type="ECO:0000313" key="4">
    <source>
        <dbReference type="EMBL" id="MFC6825297.1"/>
    </source>
</evidence>
<dbReference type="Pfam" id="PF01547">
    <property type="entry name" value="SBP_bac_1"/>
    <property type="match status" value="1"/>
</dbReference>
<evidence type="ECO:0000313" key="5">
    <source>
        <dbReference type="Proteomes" id="UP001596408"/>
    </source>
</evidence>
<evidence type="ECO:0000256" key="3">
    <source>
        <dbReference type="ARBA" id="ARBA00022729"/>
    </source>
</evidence>
<keyword evidence="3" id="KW-0732">Signal</keyword>
<evidence type="ECO:0000256" key="2">
    <source>
        <dbReference type="ARBA" id="ARBA00022448"/>
    </source>
</evidence>
<dbReference type="SUPFAM" id="SSF53850">
    <property type="entry name" value="Periplasmic binding protein-like II"/>
    <property type="match status" value="1"/>
</dbReference>
<dbReference type="InterPro" id="IPR006059">
    <property type="entry name" value="SBP"/>
</dbReference>
<comment type="similarity">
    <text evidence="1">Belongs to the bacterial solute-binding protein 1 family.</text>
</comment>
<protein>
    <submittedName>
        <fullName evidence="4">ABC transporter substrate-binding protein</fullName>
    </submittedName>
</protein>
<dbReference type="PANTHER" id="PTHR43649">
    <property type="entry name" value="ARABINOSE-BINDING PROTEIN-RELATED"/>
    <property type="match status" value="1"/>
</dbReference>
<keyword evidence="5" id="KW-1185">Reference proteome</keyword>
<proteinExistence type="inferred from homology"/>
<name>A0ABD5U0J9_9EURY</name>
<gene>
    <name evidence="4" type="ORF">ACFQEV_09890</name>
</gene>
<dbReference type="RefSeq" id="WP_379695388.1">
    <property type="nucleotide sequence ID" value="NZ_JBHSXH010000014.1"/>
</dbReference>
<dbReference type="InterPro" id="IPR050490">
    <property type="entry name" value="Bact_solute-bd_prot1"/>
</dbReference>
<organism evidence="4 5">
    <name type="scientific">Halopelagius fulvigenes</name>
    <dbReference type="NCBI Taxonomy" id="1198324"/>
    <lineage>
        <taxon>Archaea</taxon>
        <taxon>Methanobacteriati</taxon>
        <taxon>Methanobacteriota</taxon>
        <taxon>Stenosarchaea group</taxon>
        <taxon>Halobacteria</taxon>
        <taxon>Halobacteriales</taxon>
        <taxon>Haloferacaceae</taxon>
    </lineage>
</organism>
<evidence type="ECO:0000256" key="1">
    <source>
        <dbReference type="ARBA" id="ARBA00008520"/>
    </source>
</evidence>
<dbReference type="Proteomes" id="UP001596408">
    <property type="component" value="Unassembled WGS sequence"/>
</dbReference>
<accession>A0ABD5U0J9</accession>
<dbReference type="PANTHER" id="PTHR43649:SF34">
    <property type="entry name" value="ABC TRANSPORTER PERIPLASMIC-BINDING PROTEIN YCJN-RELATED"/>
    <property type="match status" value="1"/>
</dbReference>
<sequence length="457" mass="50596">MRDSFTEERVSNPDQGLNRRSVLKLSGASLAAMSGTAGCLSSGGGGGNTGSQNDNVKFWHKETGSKSLMKNLAQGFGKGNVTVNSFAESKIPSQVQSSLSAGQPPNVLQSKIRSAQLLNGNNALSAKSAQNVMERVGWDNWFSGPKSIVGGQDAYAIPWYAWILMTFYRKSEWEEKGLPEPTTWSEIEECAKALHNPDNNKYGIGTGSKHNYYTTECFQNFAMSNGARVFNSDGEIIFDSDEMVEALEFYAHLHNDYGLPGQNSYPTIKQMYFQENTSLVLWSDWLFSSIWNEASKEMAKDTGIVGHVKKKKKSTYGTVNTFSILKTQDEQQMKAAEDFAYHMQQGEPYLRWLHSVPLGPNPTTKTTANSKEFKSGKYAPDDAKEMFKVFSEELSVIREGFSTLKRFGTVNGKSFSGYGAITSELLISEAVTRVIKGEDAQTVAEEQAEKMRNVISN</sequence>
<comment type="caution">
    <text evidence="4">The sequence shown here is derived from an EMBL/GenBank/DDBJ whole genome shotgun (WGS) entry which is preliminary data.</text>
</comment>
<dbReference type="AlphaFoldDB" id="A0ABD5U0J9"/>
<reference evidence="4 5" key="1">
    <citation type="journal article" date="2019" name="Int. J. Syst. Evol. Microbiol.">
        <title>The Global Catalogue of Microorganisms (GCM) 10K type strain sequencing project: providing services to taxonomists for standard genome sequencing and annotation.</title>
        <authorList>
            <consortium name="The Broad Institute Genomics Platform"/>
            <consortium name="The Broad Institute Genome Sequencing Center for Infectious Disease"/>
            <person name="Wu L."/>
            <person name="Ma J."/>
        </authorList>
    </citation>
    <scope>NUCLEOTIDE SEQUENCE [LARGE SCALE GENOMIC DNA]</scope>
    <source>
        <strain evidence="4 5">YIM 94188</strain>
    </source>
</reference>